<gene>
    <name evidence="1" type="ORF">LTR77_002148</name>
</gene>
<reference evidence="1 2" key="1">
    <citation type="submission" date="2023-08" db="EMBL/GenBank/DDBJ databases">
        <title>Black Yeasts Isolated from many extreme environments.</title>
        <authorList>
            <person name="Coleine C."/>
            <person name="Stajich J.E."/>
            <person name="Selbmann L."/>
        </authorList>
    </citation>
    <scope>NUCLEOTIDE SEQUENCE [LARGE SCALE GENOMIC DNA]</scope>
    <source>
        <strain evidence="1 2">CCFEE 5935</strain>
    </source>
</reference>
<dbReference type="EMBL" id="JAVRRT010000003">
    <property type="protein sequence ID" value="KAK5173467.1"/>
    <property type="molecule type" value="Genomic_DNA"/>
</dbReference>
<evidence type="ECO:0000313" key="2">
    <source>
        <dbReference type="Proteomes" id="UP001337655"/>
    </source>
</evidence>
<dbReference type="AlphaFoldDB" id="A0AAV9PHP5"/>
<protein>
    <submittedName>
        <fullName evidence="1">Uncharacterized protein</fullName>
    </submittedName>
</protein>
<accession>A0AAV9PHP5</accession>
<name>A0AAV9PHP5_9PEZI</name>
<dbReference type="RefSeq" id="XP_064662162.1">
    <property type="nucleotide sequence ID" value="XM_064799407.1"/>
</dbReference>
<keyword evidence="2" id="KW-1185">Reference proteome</keyword>
<dbReference type="Proteomes" id="UP001337655">
    <property type="component" value="Unassembled WGS sequence"/>
</dbReference>
<proteinExistence type="predicted"/>
<evidence type="ECO:0000313" key="1">
    <source>
        <dbReference type="EMBL" id="KAK5173467.1"/>
    </source>
</evidence>
<organism evidence="1 2">
    <name type="scientific">Saxophila tyrrhenica</name>
    <dbReference type="NCBI Taxonomy" id="1690608"/>
    <lineage>
        <taxon>Eukaryota</taxon>
        <taxon>Fungi</taxon>
        <taxon>Dikarya</taxon>
        <taxon>Ascomycota</taxon>
        <taxon>Pezizomycotina</taxon>
        <taxon>Dothideomycetes</taxon>
        <taxon>Dothideomycetidae</taxon>
        <taxon>Mycosphaerellales</taxon>
        <taxon>Extremaceae</taxon>
        <taxon>Saxophila</taxon>
    </lineage>
</organism>
<sequence length="264" mass="29538">MPSRIQAIIALSAITQLPENADEDCPICAEEYEDAVQLPSNDDDRGPTGDERIQLVARAFQHSGLSGDQYDEYSDDLAFEVTTIQRAAGVAYTYLAADAHPPPTRDVLIHMGLLGPHIIAMANLLKGYARAAGWPYSGFQNRDWKLIVQRLIELLFHADGQTRSGEDVVRMAREYRGRIRESLSQDLIDIHSGRFFEANARMDSPCGDLDVLLEYVVARCANDFQDRRQQWEDLAQDQQEALQQESGAVGYGMRWLGQAFFGGV</sequence>
<dbReference type="GeneID" id="89923495"/>
<comment type="caution">
    <text evidence="1">The sequence shown here is derived from an EMBL/GenBank/DDBJ whole genome shotgun (WGS) entry which is preliminary data.</text>
</comment>